<dbReference type="SUPFAM" id="SSF54637">
    <property type="entry name" value="Thioesterase/thiol ester dehydrase-isomerase"/>
    <property type="match status" value="1"/>
</dbReference>
<dbReference type="EMBL" id="UINC01042926">
    <property type="protein sequence ID" value="SVB46221.1"/>
    <property type="molecule type" value="Genomic_DNA"/>
</dbReference>
<gene>
    <name evidence="4" type="ORF">METZ01_LOCUS199075</name>
</gene>
<comment type="subcellular location">
    <subcellularLocation>
        <location evidence="1">Cytoplasm</location>
    </subcellularLocation>
</comment>
<dbReference type="AlphaFoldDB" id="A0A382E8A1"/>
<protein>
    <recommendedName>
        <fullName evidence="5">Beta-hydroxyacyl-ACP dehydratase</fullName>
    </recommendedName>
</protein>
<accession>A0A382E8A1</accession>
<evidence type="ECO:0000256" key="1">
    <source>
        <dbReference type="ARBA" id="ARBA00004496"/>
    </source>
</evidence>
<evidence type="ECO:0000256" key="2">
    <source>
        <dbReference type="ARBA" id="ARBA00022490"/>
    </source>
</evidence>
<dbReference type="NCBIfam" id="NF000582">
    <property type="entry name" value="PRK00006.1"/>
    <property type="match status" value="1"/>
</dbReference>
<evidence type="ECO:0000256" key="3">
    <source>
        <dbReference type="ARBA" id="ARBA00023239"/>
    </source>
</evidence>
<organism evidence="4">
    <name type="scientific">marine metagenome</name>
    <dbReference type="NCBI Taxonomy" id="408172"/>
    <lineage>
        <taxon>unclassified sequences</taxon>
        <taxon>metagenomes</taxon>
        <taxon>ecological metagenomes</taxon>
    </lineage>
</organism>
<dbReference type="GO" id="GO:0005737">
    <property type="term" value="C:cytoplasm"/>
    <property type="evidence" value="ECO:0007669"/>
    <property type="project" value="UniProtKB-SubCell"/>
</dbReference>
<evidence type="ECO:0000313" key="4">
    <source>
        <dbReference type="EMBL" id="SVB46221.1"/>
    </source>
</evidence>
<dbReference type="FunFam" id="3.10.129.10:FF:000001">
    <property type="entry name" value="3-hydroxyacyl-[acyl-carrier-protein] dehydratase FabZ"/>
    <property type="match status" value="1"/>
</dbReference>
<sequence length="123" mass="13691">MIDRVLEIEAGKYCKALKNITTNEEVFQGHFPQQAVFPGVLMVEAMAQTAGMVIHSSSEGEEEEGLFFFAGINNAKFRAPVVPGDQLILETTLSNRRKNFWVFEGRGTVDGKVVVQAEVRLMK</sequence>
<dbReference type="CDD" id="cd01288">
    <property type="entry name" value="FabZ"/>
    <property type="match status" value="1"/>
</dbReference>
<dbReference type="Pfam" id="PF07977">
    <property type="entry name" value="FabA"/>
    <property type="match status" value="1"/>
</dbReference>
<dbReference type="InterPro" id="IPR029069">
    <property type="entry name" value="HotDog_dom_sf"/>
</dbReference>
<name>A0A382E8A1_9ZZZZ</name>
<dbReference type="GO" id="GO:0016829">
    <property type="term" value="F:lyase activity"/>
    <property type="evidence" value="ECO:0007669"/>
    <property type="project" value="UniProtKB-KW"/>
</dbReference>
<evidence type="ECO:0008006" key="5">
    <source>
        <dbReference type="Google" id="ProtNLM"/>
    </source>
</evidence>
<dbReference type="Gene3D" id="3.10.129.10">
    <property type="entry name" value="Hotdog Thioesterase"/>
    <property type="match status" value="1"/>
</dbReference>
<proteinExistence type="predicted"/>
<dbReference type="PANTHER" id="PTHR30272:SF1">
    <property type="entry name" value="3-HYDROXYACYL-[ACYL-CARRIER-PROTEIN] DEHYDRATASE"/>
    <property type="match status" value="1"/>
</dbReference>
<dbReference type="InterPro" id="IPR013114">
    <property type="entry name" value="FabA_FabZ"/>
</dbReference>
<keyword evidence="3" id="KW-0456">Lyase</keyword>
<dbReference type="PANTHER" id="PTHR30272">
    <property type="entry name" value="3-HYDROXYACYL-[ACYL-CARRIER-PROTEIN] DEHYDRATASE"/>
    <property type="match status" value="1"/>
</dbReference>
<keyword evidence="2" id="KW-0963">Cytoplasm</keyword>
<reference evidence="4" key="1">
    <citation type="submission" date="2018-05" db="EMBL/GenBank/DDBJ databases">
        <authorList>
            <person name="Lanie J.A."/>
            <person name="Ng W.-L."/>
            <person name="Kazmierczak K.M."/>
            <person name="Andrzejewski T.M."/>
            <person name="Davidsen T.M."/>
            <person name="Wayne K.J."/>
            <person name="Tettelin H."/>
            <person name="Glass J.I."/>
            <person name="Rusch D."/>
            <person name="Podicherti R."/>
            <person name="Tsui H.-C.T."/>
            <person name="Winkler M.E."/>
        </authorList>
    </citation>
    <scope>NUCLEOTIDE SEQUENCE</scope>
</reference>